<feature type="domain" description="Metalloprotease TldD/E N-terminal" evidence="2">
    <location>
        <begin position="23"/>
        <end position="86"/>
    </location>
</feature>
<dbReference type="InterPro" id="IPR045569">
    <property type="entry name" value="Metalloprtase-TldD/E_C"/>
</dbReference>
<keyword evidence="6" id="KW-1185">Reference proteome</keyword>
<sequence>MHKKVFIEKLFQEGKSAGFEEMEVYTQGTQNLDIMTFKGDITKYAISEDEGLSFRGLCQGKIGYAYTEKLDENAVHMLVDQARDNAIILDHDDQEYIHGTGDIYQDVDHYHGSCETVSNEARIAFAKQMEETAYGYDKRVDTVNYCLLNSAKDHLQIINSKGLNLTDRSNVFIAYLSVIVKENEDVKTGAYFMVTNDYSKLDYHKIAKKAVDKGISMLGATSIESGHYPVILKAEASASILKAYAPMFSADNVHKDLSLLKGKLREQIADSCITIVDDPFMEDGIWSSAFDAEGVATTCKKLVDQGTLTTYLHNLKTAHKDGVASTGNAYRGSYKGAVNIAPSNLYIQKGSMDYEAMMKEMDYGIIISDVQGLHAGINTISGDFSISASGYEVAGGKICRPINQITMAGNYLELLSDITQVGTDLIFALPGSGYIGSPSLRIKSLSISGK</sequence>
<organism evidence="5 6">
    <name type="scientific">Vallitalea pronyensis</name>
    <dbReference type="NCBI Taxonomy" id="1348613"/>
    <lineage>
        <taxon>Bacteria</taxon>
        <taxon>Bacillati</taxon>
        <taxon>Bacillota</taxon>
        <taxon>Clostridia</taxon>
        <taxon>Lachnospirales</taxon>
        <taxon>Vallitaleaceae</taxon>
        <taxon>Vallitalea</taxon>
    </lineage>
</organism>
<dbReference type="InterPro" id="IPR045570">
    <property type="entry name" value="Metalloprtase-TldD/E_cen_dom"/>
</dbReference>
<feature type="domain" description="Metalloprotease TldD/E central" evidence="4">
    <location>
        <begin position="115"/>
        <end position="218"/>
    </location>
</feature>
<dbReference type="InterPro" id="IPR036059">
    <property type="entry name" value="TldD/PmbA_sf"/>
</dbReference>
<reference evidence="5" key="1">
    <citation type="submission" date="2020-07" db="EMBL/GenBank/DDBJ databases">
        <title>Vallitalea pronyensis genome.</title>
        <authorList>
            <person name="Postec A."/>
        </authorList>
    </citation>
    <scope>NUCLEOTIDE SEQUENCE</scope>
    <source>
        <strain evidence="5">FatNI3</strain>
    </source>
</reference>
<name>A0A8J8MJS0_9FIRM</name>
<gene>
    <name evidence="5" type="ORF">HZI73_09675</name>
</gene>
<dbReference type="InterPro" id="IPR002510">
    <property type="entry name" value="Metalloprtase-TldD/E_N"/>
</dbReference>
<dbReference type="Pfam" id="PF19290">
    <property type="entry name" value="PmbA_TldD_2nd"/>
    <property type="match status" value="1"/>
</dbReference>
<feature type="domain" description="Metalloprotease TldD/E C-terminal" evidence="3">
    <location>
        <begin position="225"/>
        <end position="449"/>
    </location>
</feature>
<dbReference type="RefSeq" id="WP_212698043.1">
    <property type="nucleotide sequence ID" value="NZ_CP058649.1"/>
</dbReference>
<dbReference type="GO" id="GO:0008237">
    <property type="term" value="F:metallopeptidase activity"/>
    <property type="evidence" value="ECO:0007669"/>
    <property type="project" value="InterPro"/>
</dbReference>
<dbReference type="Gene3D" id="3.30.2290.10">
    <property type="entry name" value="PmbA/TldD superfamily"/>
    <property type="match status" value="1"/>
</dbReference>
<dbReference type="InterPro" id="IPR047657">
    <property type="entry name" value="PmbA"/>
</dbReference>
<dbReference type="Proteomes" id="UP000683246">
    <property type="component" value="Chromosome"/>
</dbReference>
<comment type="similarity">
    <text evidence="1">Belongs to the peptidase U62 family.</text>
</comment>
<dbReference type="GO" id="GO:0005829">
    <property type="term" value="C:cytosol"/>
    <property type="evidence" value="ECO:0007669"/>
    <property type="project" value="TreeGrafter"/>
</dbReference>
<dbReference type="PANTHER" id="PTHR43421">
    <property type="entry name" value="METALLOPROTEASE PMBA"/>
    <property type="match status" value="1"/>
</dbReference>
<dbReference type="Pfam" id="PF01523">
    <property type="entry name" value="PmbA_TldD_1st"/>
    <property type="match status" value="1"/>
</dbReference>
<dbReference type="EMBL" id="CP058649">
    <property type="protein sequence ID" value="QUI22553.1"/>
    <property type="molecule type" value="Genomic_DNA"/>
</dbReference>
<proteinExistence type="inferred from homology"/>
<evidence type="ECO:0000259" key="2">
    <source>
        <dbReference type="Pfam" id="PF01523"/>
    </source>
</evidence>
<dbReference type="KEGG" id="vpy:HZI73_09675"/>
<evidence type="ECO:0000259" key="3">
    <source>
        <dbReference type="Pfam" id="PF19289"/>
    </source>
</evidence>
<protein>
    <submittedName>
        <fullName evidence="5">TldD/PmbA family protein</fullName>
    </submittedName>
</protein>
<dbReference type="SUPFAM" id="SSF111283">
    <property type="entry name" value="Putative modulator of DNA gyrase, PmbA/TldD"/>
    <property type="match status" value="1"/>
</dbReference>
<dbReference type="InterPro" id="IPR035068">
    <property type="entry name" value="TldD/PmbA_N"/>
</dbReference>
<dbReference type="Pfam" id="PF19289">
    <property type="entry name" value="PmbA_TldD_3rd"/>
    <property type="match status" value="1"/>
</dbReference>
<dbReference type="GO" id="GO:0006508">
    <property type="term" value="P:proteolysis"/>
    <property type="evidence" value="ECO:0007669"/>
    <property type="project" value="InterPro"/>
</dbReference>
<evidence type="ECO:0000313" key="6">
    <source>
        <dbReference type="Proteomes" id="UP000683246"/>
    </source>
</evidence>
<accession>A0A8J8MJS0</accession>
<evidence type="ECO:0000313" key="5">
    <source>
        <dbReference type="EMBL" id="QUI22553.1"/>
    </source>
</evidence>
<evidence type="ECO:0000256" key="1">
    <source>
        <dbReference type="ARBA" id="ARBA00005836"/>
    </source>
</evidence>
<dbReference type="PANTHER" id="PTHR43421:SF1">
    <property type="entry name" value="METALLOPROTEASE PMBA"/>
    <property type="match status" value="1"/>
</dbReference>
<dbReference type="AlphaFoldDB" id="A0A8J8MJS0"/>
<evidence type="ECO:0000259" key="4">
    <source>
        <dbReference type="Pfam" id="PF19290"/>
    </source>
</evidence>